<name>A0ABQ1JD05_9FLAO</name>
<proteinExistence type="predicted"/>
<dbReference type="EMBL" id="BMJE01000001">
    <property type="protein sequence ID" value="GGB64230.1"/>
    <property type="molecule type" value="Genomic_DNA"/>
</dbReference>
<evidence type="ECO:0000313" key="2">
    <source>
        <dbReference type="Proteomes" id="UP000615760"/>
    </source>
</evidence>
<reference evidence="2" key="1">
    <citation type="journal article" date="2019" name="Int. J. Syst. Evol. Microbiol.">
        <title>The Global Catalogue of Microorganisms (GCM) 10K type strain sequencing project: providing services to taxonomists for standard genome sequencing and annotation.</title>
        <authorList>
            <consortium name="The Broad Institute Genomics Platform"/>
            <consortium name="The Broad Institute Genome Sequencing Center for Infectious Disease"/>
            <person name="Wu L."/>
            <person name="Ma J."/>
        </authorList>
    </citation>
    <scope>NUCLEOTIDE SEQUENCE [LARGE SCALE GENOMIC DNA]</scope>
    <source>
        <strain evidence="2">CGMCC 1.15461</strain>
    </source>
</reference>
<evidence type="ECO:0000313" key="1">
    <source>
        <dbReference type="EMBL" id="GGB64230.1"/>
    </source>
</evidence>
<organism evidence="1 2">
    <name type="scientific">Flavobacterium suaedae</name>
    <dbReference type="NCBI Taxonomy" id="1767027"/>
    <lineage>
        <taxon>Bacteria</taxon>
        <taxon>Pseudomonadati</taxon>
        <taxon>Bacteroidota</taxon>
        <taxon>Flavobacteriia</taxon>
        <taxon>Flavobacteriales</taxon>
        <taxon>Flavobacteriaceae</taxon>
        <taxon>Flavobacterium</taxon>
    </lineage>
</organism>
<comment type="caution">
    <text evidence="1">The sequence shown here is derived from an EMBL/GenBank/DDBJ whole genome shotgun (WGS) entry which is preliminary data.</text>
</comment>
<evidence type="ECO:0008006" key="3">
    <source>
        <dbReference type="Google" id="ProtNLM"/>
    </source>
</evidence>
<dbReference type="Proteomes" id="UP000615760">
    <property type="component" value="Unassembled WGS sequence"/>
</dbReference>
<keyword evidence="2" id="KW-1185">Reference proteome</keyword>
<sequence>MLPKQALRTAGLVIILDGVDEVENITDFTNKLRAYIDEHETKLKKYKIRFIISCRTNVYRKYIKQVAAFNEYYLNEVAFSQAAPFLFEKFGLDLSTQPNFDYSQQRQLFENPFYLELIGKYYLQHKSLRTDKATLIREFVNSRLKHDEDNKFSNDAGFDIDRIISDTRRAAFTFESLQKTNLSAADLKKVTGMEATTLAKNPFLEENTDGTWAFENKNIQEYFVATLMVELSFEEILELIRIDTDINKVHPSWYNVVSFTLNLNLPQQVYADLADWLAEHDYEVLFNADANLISDDIKERLLVRYFERHCEQETLWINDAGQIARFSQTEANITYLLKKIADESIHRRARMSAVKILSLMEPAHHHNESVKTLVKQVLSADYMDEDYIYLKEDIIMLSKSLGLSDDREFFGELIEIVREDDHKEVVGAVLRAVPEATVENHLDYFLGILDKALGLKQWKFTARTRSINSTKDTLFEHFCRITNPDKLLRIYRFLLARHKENSLKESVLKDFLEHMENVFKDRPEYNDTLTDMISKAVINDNIRYYEDDLLVNLVKACAIARPVATAVLKAVKGNSSTKHFLVEIMEEKDFIMITEQYHSGSVNDDFIREYRNVLSYRSFTLSKRFEEFVEQHSSYLFLDKLSIGEADQWAMVRSTDKQEDFNLLFNREGLLGQINYMYGYLGKDTMTNKDLETVYRKYYHDLDLFKAVRSNAKHLLGQMIRRKKGMKLSDAPKRLAAMETDIMFDIYQALPKKDEKNQKIEVSQMQVKYIENWCVNTADNLREFYKSRLIEDKELRYTEEFKVYELIHNFQKYFRFPLDKETLLNFLYFKLWEGINIQLSGQANPSENLTSDGLTNEEIGQRVVWNLVHAQLPASCFYGHLSYCLDHDIDIMSLNINFLDIIYRYLDYGSEVTAIQLIKRLYENDDNVLDELMHYQGDSRVRRMVYDTIIDIWSKSEKNDKIRTFLLQNERELIDNQVYDEIDIIRHMVGCNDPNAFKSLLGYITARLKEKKIVTIQFRNDDWQRYSNVEGIDDLVALMELYLTTPDSKAIYDRFTLPTRIASEALINICKNYDAATCTVVIERLSKMDFRKINATGGDLFYYHRLKNDIMEIYYKHKSKAYSLREVIGLLDGNRHLFIP</sequence>
<gene>
    <name evidence="1" type="ORF">GCM10007424_00100</name>
</gene>
<protein>
    <recommendedName>
        <fullName evidence="3">NACHT domain-containing protein</fullName>
    </recommendedName>
</protein>
<accession>A0ABQ1JD05</accession>